<sequence>MTISATPIFLLLGIVMLAVPAIISDARAGMPFNLCRKGFNETCSSESLMNDCCKSGMECKAYPSAGTNDNSTSPKKCCLSKNASCPKIGTGNCCPGFSCEEVSGSRGRKCQQFFAESSNN</sequence>
<proteinExistence type="predicted"/>
<dbReference type="Proteomes" id="UP000708208">
    <property type="component" value="Unassembled WGS sequence"/>
</dbReference>
<evidence type="ECO:0000313" key="3">
    <source>
        <dbReference type="Proteomes" id="UP000708208"/>
    </source>
</evidence>
<evidence type="ECO:0000313" key="2">
    <source>
        <dbReference type="EMBL" id="CAG7825390.1"/>
    </source>
</evidence>
<reference evidence="2" key="1">
    <citation type="submission" date="2021-06" db="EMBL/GenBank/DDBJ databases">
        <authorList>
            <person name="Hodson N. C."/>
            <person name="Mongue J. A."/>
            <person name="Jaron S. K."/>
        </authorList>
    </citation>
    <scope>NUCLEOTIDE SEQUENCE</scope>
</reference>
<keyword evidence="3" id="KW-1185">Reference proteome</keyword>
<accession>A0A8J2PXB3</accession>
<evidence type="ECO:0000256" key="1">
    <source>
        <dbReference type="SAM" id="SignalP"/>
    </source>
</evidence>
<organism evidence="2 3">
    <name type="scientific">Allacma fusca</name>
    <dbReference type="NCBI Taxonomy" id="39272"/>
    <lineage>
        <taxon>Eukaryota</taxon>
        <taxon>Metazoa</taxon>
        <taxon>Ecdysozoa</taxon>
        <taxon>Arthropoda</taxon>
        <taxon>Hexapoda</taxon>
        <taxon>Collembola</taxon>
        <taxon>Symphypleona</taxon>
        <taxon>Sminthuridae</taxon>
        <taxon>Allacma</taxon>
    </lineage>
</organism>
<comment type="caution">
    <text evidence="2">The sequence shown here is derived from an EMBL/GenBank/DDBJ whole genome shotgun (WGS) entry which is preliminary data.</text>
</comment>
<dbReference type="AlphaFoldDB" id="A0A8J2PXB3"/>
<dbReference type="EMBL" id="CAJVCH010536074">
    <property type="protein sequence ID" value="CAG7825390.1"/>
    <property type="molecule type" value="Genomic_DNA"/>
</dbReference>
<protein>
    <submittedName>
        <fullName evidence="2">Uncharacterized protein</fullName>
    </submittedName>
</protein>
<gene>
    <name evidence="2" type="ORF">AFUS01_LOCUS35502</name>
</gene>
<feature type="chain" id="PRO_5035321647" evidence="1">
    <location>
        <begin position="29"/>
        <end position="120"/>
    </location>
</feature>
<name>A0A8J2PXB3_9HEXA</name>
<feature type="signal peptide" evidence="1">
    <location>
        <begin position="1"/>
        <end position="28"/>
    </location>
</feature>
<keyword evidence="1" id="KW-0732">Signal</keyword>